<dbReference type="AlphaFoldDB" id="A0A0N1NZH2"/>
<feature type="compositionally biased region" description="Basic and acidic residues" evidence="1">
    <location>
        <begin position="75"/>
        <end position="86"/>
    </location>
</feature>
<evidence type="ECO:0000313" key="3">
    <source>
        <dbReference type="Proteomes" id="UP000038010"/>
    </source>
</evidence>
<proteinExistence type="predicted"/>
<organism evidence="2 3">
    <name type="scientific">Cyphellophora attinorum</name>
    <dbReference type="NCBI Taxonomy" id="1664694"/>
    <lineage>
        <taxon>Eukaryota</taxon>
        <taxon>Fungi</taxon>
        <taxon>Dikarya</taxon>
        <taxon>Ascomycota</taxon>
        <taxon>Pezizomycotina</taxon>
        <taxon>Eurotiomycetes</taxon>
        <taxon>Chaetothyriomycetidae</taxon>
        <taxon>Chaetothyriales</taxon>
        <taxon>Cyphellophoraceae</taxon>
        <taxon>Cyphellophora</taxon>
    </lineage>
</organism>
<protein>
    <submittedName>
        <fullName evidence="2">Uncharacterized protein</fullName>
    </submittedName>
</protein>
<evidence type="ECO:0000256" key="1">
    <source>
        <dbReference type="SAM" id="MobiDB-lite"/>
    </source>
</evidence>
<sequence>MSLRAVFTDSKGKQRVVKVPWYAALAGASPTRPPPEDKRKPCSNCKGEGKCSGCGGKGKVGDKGSPKKGGGMAKGDGEKSGEKSGDNNDSTGEEETYTAEDDKTIIKMKTSGKTWQEILEAIGKTSKSQLQMHFKNDLQDEAGGGGGGESKGEAKDTGKGNQLPKKGQPGKKGALDEQMAKELDKQESRKWENMASRHFDKTGERISAEQAKQKYGK</sequence>
<keyword evidence="3" id="KW-1185">Reference proteome</keyword>
<evidence type="ECO:0000313" key="2">
    <source>
        <dbReference type="EMBL" id="KPI41902.1"/>
    </source>
</evidence>
<name>A0A0N1NZH2_9EURO</name>
<dbReference type="VEuPathDB" id="FungiDB:AB675_5569"/>
<dbReference type="RefSeq" id="XP_018001865.1">
    <property type="nucleotide sequence ID" value="XM_018145790.1"/>
</dbReference>
<dbReference type="OrthoDB" id="5427780at2759"/>
<dbReference type="GeneID" id="28737670"/>
<feature type="region of interest" description="Disordered" evidence="1">
    <location>
        <begin position="25"/>
        <end position="106"/>
    </location>
</feature>
<accession>A0A0N1NZH2</accession>
<reference evidence="2 3" key="1">
    <citation type="submission" date="2015-06" db="EMBL/GenBank/DDBJ databases">
        <title>Draft genome of the ant-associated black yeast Phialophora attae CBS 131958.</title>
        <authorList>
            <person name="Moreno L.F."/>
            <person name="Stielow B.J."/>
            <person name="de Hoog S."/>
            <person name="Vicente V.A."/>
            <person name="Weiss V.A."/>
            <person name="de Vries M."/>
            <person name="Cruz L.M."/>
            <person name="Souza E.M."/>
        </authorList>
    </citation>
    <scope>NUCLEOTIDE SEQUENCE [LARGE SCALE GENOMIC DNA]</scope>
    <source>
        <strain evidence="2 3">CBS 131958</strain>
    </source>
</reference>
<comment type="caution">
    <text evidence="2">The sequence shown here is derived from an EMBL/GenBank/DDBJ whole genome shotgun (WGS) entry which is preliminary data.</text>
</comment>
<dbReference type="EMBL" id="LFJN01000008">
    <property type="protein sequence ID" value="KPI41902.1"/>
    <property type="molecule type" value="Genomic_DNA"/>
</dbReference>
<dbReference type="Proteomes" id="UP000038010">
    <property type="component" value="Unassembled WGS sequence"/>
</dbReference>
<gene>
    <name evidence="2" type="ORF">AB675_5569</name>
</gene>
<feature type="region of interest" description="Disordered" evidence="1">
    <location>
        <begin position="126"/>
        <end position="217"/>
    </location>
</feature>
<feature type="compositionally biased region" description="Basic and acidic residues" evidence="1">
    <location>
        <begin position="173"/>
        <end position="207"/>
    </location>
</feature>